<evidence type="ECO:0000256" key="1">
    <source>
        <dbReference type="SAM" id="MobiDB-lite"/>
    </source>
</evidence>
<feature type="signal peptide" evidence="2">
    <location>
        <begin position="1"/>
        <end position="23"/>
    </location>
</feature>
<dbReference type="GO" id="GO:0042546">
    <property type="term" value="P:cell wall biogenesis"/>
    <property type="evidence" value="ECO:0007669"/>
    <property type="project" value="InterPro"/>
</dbReference>
<dbReference type="GO" id="GO:0006078">
    <property type="term" value="P:(1-&gt;6)-beta-D-glucan biosynthetic process"/>
    <property type="evidence" value="ECO:0007669"/>
    <property type="project" value="InterPro"/>
</dbReference>
<dbReference type="InParanoid" id="A0A0C3F993"/>
<feature type="chain" id="PRO_5002164167" evidence="2">
    <location>
        <begin position="24"/>
        <end position="196"/>
    </location>
</feature>
<sequence>MFSPALLPTCLFILIASSQHVVASLHPYKPIKTTIYAAGQPAQVMWVDDGHKPKLAKVGPMRIDLFAGFDTYLTTLARNVNPLGKSKQVQIPSDMGQGLNASYFTMRFISEKPPLTFYTTGFKITNLTIANSSTTSPSSTASTDPAQKTTHDDPLPLGKGPGAHAYNANQKIDLERAKFRVVFILWPTLIGITMAL</sequence>
<gene>
    <name evidence="3" type="ORF">PILCRDRAFT_504720</name>
</gene>
<proteinExistence type="predicted"/>
<keyword evidence="4" id="KW-1185">Reference proteome</keyword>
<dbReference type="AlphaFoldDB" id="A0A0C3F993"/>
<dbReference type="InterPro" id="IPR045328">
    <property type="entry name" value="Kre9/Knh1"/>
</dbReference>
<dbReference type="OrthoDB" id="3250770at2759"/>
<dbReference type="Proteomes" id="UP000054166">
    <property type="component" value="Unassembled WGS sequence"/>
</dbReference>
<accession>A0A0C3F993</accession>
<evidence type="ECO:0000313" key="4">
    <source>
        <dbReference type="Proteomes" id="UP000054166"/>
    </source>
</evidence>
<keyword evidence="2" id="KW-0732">Signal</keyword>
<dbReference type="HOGENOM" id="CLU_080230_0_0_1"/>
<feature type="region of interest" description="Disordered" evidence="1">
    <location>
        <begin position="132"/>
        <end position="162"/>
    </location>
</feature>
<dbReference type="PANTHER" id="PTHR28154:SF1">
    <property type="entry name" value="CELL WALL SYNTHESIS PROTEIN KNH1-RELATED"/>
    <property type="match status" value="1"/>
</dbReference>
<reference evidence="3 4" key="1">
    <citation type="submission" date="2014-04" db="EMBL/GenBank/DDBJ databases">
        <authorList>
            <consortium name="DOE Joint Genome Institute"/>
            <person name="Kuo A."/>
            <person name="Tarkka M."/>
            <person name="Buscot F."/>
            <person name="Kohler A."/>
            <person name="Nagy L.G."/>
            <person name="Floudas D."/>
            <person name="Copeland A."/>
            <person name="Barry K.W."/>
            <person name="Cichocki N."/>
            <person name="Veneault-Fourrey C."/>
            <person name="LaButti K."/>
            <person name="Lindquist E.A."/>
            <person name="Lipzen A."/>
            <person name="Lundell T."/>
            <person name="Morin E."/>
            <person name="Murat C."/>
            <person name="Sun H."/>
            <person name="Tunlid A."/>
            <person name="Henrissat B."/>
            <person name="Grigoriev I.V."/>
            <person name="Hibbett D.S."/>
            <person name="Martin F."/>
            <person name="Nordberg H.P."/>
            <person name="Cantor M.N."/>
            <person name="Hua S.X."/>
        </authorList>
    </citation>
    <scope>NUCLEOTIDE SEQUENCE [LARGE SCALE GENOMIC DNA]</scope>
    <source>
        <strain evidence="3 4">F 1598</strain>
    </source>
</reference>
<feature type="compositionally biased region" description="Low complexity" evidence="1">
    <location>
        <begin position="132"/>
        <end position="143"/>
    </location>
</feature>
<dbReference type="STRING" id="765440.A0A0C3F993"/>
<dbReference type="EMBL" id="KN833000">
    <property type="protein sequence ID" value="KIM81200.1"/>
    <property type="molecule type" value="Genomic_DNA"/>
</dbReference>
<evidence type="ECO:0000256" key="2">
    <source>
        <dbReference type="SAM" id="SignalP"/>
    </source>
</evidence>
<evidence type="ECO:0000313" key="3">
    <source>
        <dbReference type="EMBL" id="KIM81200.1"/>
    </source>
</evidence>
<reference evidence="4" key="2">
    <citation type="submission" date="2015-01" db="EMBL/GenBank/DDBJ databases">
        <title>Evolutionary Origins and Diversification of the Mycorrhizal Mutualists.</title>
        <authorList>
            <consortium name="DOE Joint Genome Institute"/>
            <consortium name="Mycorrhizal Genomics Consortium"/>
            <person name="Kohler A."/>
            <person name="Kuo A."/>
            <person name="Nagy L.G."/>
            <person name="Floudas D."/>
            <person name="Copeland A."/>
            <person name="Barry K.W."/>
            <person name="Cichocki N."/>
            <person name="Veneault-Fourrey C."/>
            <person name="LaButti K."/>
            <person name="Lindquist E.A."/>
            <person name="Lipzen A."/>
            <person name="Lundell T."/>
            <person name="Morin E."/>
            <person name="Murat C."/>
            <person name="Riley R."/>
            <person name="Ohm R."/>
            <person name="Sun H."/>
            <person name="Tunlid A."/>
            <person name="Henrissat B."/>
            <person name="Grigoriev I.V."/>
            <person name="Hibbett D.S."/>
            <person name="Martin F."/>
        </authorList>
    </citation>
    <scope>NUCLEOTIDE SEQUENCE [LARGE SCALE GENOMIC DNA]</scope>
    <source>
        <strain evidence="4">F 1598</strain>
    </source>
</reference>
<protein>
    <submittedName>
        <fullName evidence="3">Uncharacterized protein</fullName>
    </submittedName>
</protein>
<dbReference type="PANTHER" id="PTHR28154">
    <property type="entry name" value="CELL WALL SYNTHESIS PROTEIN KNH1-RELATED"/>
    <property type="match status" value="1"/>
</dbReference>
<organism evidence="3 4">
    <name type="scientific">Piloderma croceum (strain F 1598)</name>
    <dbReference type="NCBI Taxonomy" id="765440"/>
    <lineage>
        <taxon>Eukaryota</taxon>
        <taxon>Fungi</taxon>
        <taxon>Dikarya</taxon>
        <taxon>Basidiomycota</taxon>
        <taxon>Agaricomycotina</taxon>
        <taxon>Agaricomycetes</taxon>
        <taxon>Agaricomycetidae</taxon>
        <taxon>Atheliales</taxon>
        <taxon>Atheliaceae</taxon>
        <taxon>Piloderma</taxon>
    </lineage>
</organism>
<name>A0A0C3F993_PILCF</name>